<accession>A0AAV9Z2E3</accession>
<evidence type="ECO:0000256" key="1">
    <source>
        <dbReference type="SAM" id="MobiDB-lite"/>
    </source>
</evidence>
<sequence length="365" mass="40085">MPSLRLSNSSHPRVNVRAFGLNASVSPPSPIPRFGDVHPRSPDIPLLSNFPPFLLRVVLEIREWPMQESTTHSLPCFPTSPHLKSAFAFAYVSASSPTAIKTRHPQANDKVIHTPSERIANAHAPLIFVSVSNVSIWACFNQAHRQTPAAQSTNGYAATQREEEQAADTPSPSPHLPFRHRRRVTLDPDIPARQFHPLRRIRLAAALIQTPGTPRQLESNGTNAPRRVSSIPLPAATSVFPSETKPSKTEWPTLRLPMQLRFVDLLYFLKPNRNASALKQANPIPQSRVWIPRRPLPTPPSTSSSAKLRLTTLPPTTPPRRFAPNRVKPNTAVSSIHAALLSLPPTTNSGSTSSSTISGAQDEVH</sequence>
<comment type="caution">
    <text evidence="2">The sequence shown here is derived from an EMBL/GenBank/DDBJ whole genome shotgun (WGS) entry which is preliminary data.</text>
</comment>
<reference evidence="2 3" key="1">
    <citation type="journal article" date="2024" name="J Genomics">
        <title>Draft genome sequencing and assembly of Favolaschia claudopus CIRM-BRFM 2984 isolated from oak limbs.</title>
        <authorList>
            <person name="Navarro D."/>
            <person name="Drula E."/>
            <person name="Chaduli D."/>
            <person name="Cazenave R."/>
            <person name="Ahrendt S."/>
            <person name="Wang J."/>
            <person name="Lipzen A."/>
            <person name="Daum C."/>
            <person name="Barry K."/>
            <person name="Grigoriev I.V."/>
            <person name="Favel A."/>
            <person name="Rosso M.N."/>
            <person name="Martin F."/>
        </authorList>
    </citation>
    <scope>NUCLEOTIDE SEQUENCE [LARGE SCALE GENOMIC DNA]</scope>
    <source>
        <strain evidence="2 3">CIRM-BRFM 2984</strain>
    </source>
</reference>
<feature type="compositionally biased region" description="Low complexity" evidence="1">
    <location>
        <begin position="301"/>
        <end position="314"/>
    </location>
</feature>
<dbReference type="Proteomes" id="UP001362999">
    <property type="component" value="Unassembled WGS sequence"/>
</dbReference>
<dbReference type="AlphaFoldDB" id="A0AAV9Z2E3"/>
<proteinExistence type="predicted"/>
<organism evidence="2 3">
    <name type="scientific">Favolaschia claudopus</name>
    <dbReference type="NCBI Taxonomy" id="2862362"/>
    <lineage>
        <taxon>Eukaryota</taxon>
        <taxon>Fungi</taxon>
        <taxon>Dikarya</taxon>
        <taxon>Basidiomycota</taxon>
        <taxon>Agaricomycotina</taxon>
        <taxon>Agaricomycetes</taxon>
        <taxon>Agaricomycetidae</taxon>
        <taxon>Agaricales</taxon>
        <taxon>Marasmiineae</taxon>
        <taxon>Mycenaceae</taxon>
        <taxon>Favolaschia</taxon>
    </lineage>
</organism>
<feature type="compositionally biased region" description="Polar residues" evidence="1">
    <location>
        <begin position="148"/>
        <end position="157"/>
    </location>
</feature>
<keyword evidence="3" id="KW-1185">Reference proteome</keyword>
<gene>
    <name evidence="2" type="ORF">R3P38DRAFT_3380431</name>
</gene>
<dbReference type="EMBL" id="JAWWNJ010000234">
    <property type="protein sequence ID" value="KAK6969077.1"/>
    <property type="molecule type" value="Genomic_DNA"/>
</dbReference>
<evidence type="ECO:0000313" key="2">
    <source>
        <dbReference type="EMBL" id="KAK6969077.1"/>
    </source>
</evidence>
<feature type="region of interest" description="Disordered" evidence="1">
    <location>
        <begin position="289"/>
        <end position="327"/>
    </location>
</feature>
<name>A0AAV9Z2E3_9AGAR</name>
<feature type="region of interest" description="Disordered" evidence="1">
    <location>
        <begin position="148"/>
        <end position="180"/>
    </location>
</feature>
<evidence type="ECO:0000313" key="3">
    <source>
        <dbReference type="Proteomes" id="UP001362999"/>
    </source>
</evidence>
<protein>
    <submittedName>
        <fullName evidence="2">Uncharacterized protein</fullName>
    </submittedName>
</protein>
<feature type="region of interest" description="Disordered" evidence="1">
    <location>
        <begin position="342"/>
        <end position="365"/>
    </location>
</feature>
<feature type="compositionally biased region" description="Low complexity" evidence="1">
    <location>
        <begin position="342"/>
        <end position="359"/>
    </location>
</feature>